<dbReference type="InterPro" id="IPR023213">
    <property type="entry name" value="CAT-like_dom_sf"/>
</dbReference>
<evidence type="ECO:0000313" key="13">
    <source>
        <dbReference type="Proteomes" id="UP000265964"/>
    </source>
</evidence>
<dbReference type="GO" id="GO:0033512">
    <property type="term" value="P:L-lysine catabolic process to acetyl-CoA via saccharopine"/>
    <property type="evidence" value="ECO:0007669"/>
    <property type="project" value="UniProtKB-UniPathway"/>
</dbReference>
<dbReference type="SUPFAM" id="SSF52777">
    <property type="entry name" value="CoA-dependent acyltransferases"/>
    <property type="match status" value="1"/>
</dbReference>
<dbReference type="InterPro" id="IPR050537">
    <property type="entry name" value="2-oxoacid_dehydrogenase"/>
</dbReference>
<evidence type="ECO:0000259" key="11">
    <source>
        <dbReference type="PROSITE" id="PS50968"/>
    </source>
</evidence>
<dbReference type="PROSITE" id="PS50968">
    <property type="entry name" value="BIOTINYL_LIPOYL"/>
    <property type="match status" value="1"/>
</dbReference>
<keyword evidence="13" id="KW-1185">Reference proteome</keyword>
<name>A0A3A1YFW9_9GAMM</name>
<reference evidence="12 13" key="1">
    <citation type="submission" date="2017-08" db="EMBL/GenBank/DDBJ databases">
        <title>Reclassification of Bisgaard taxon 37 and 44.</title>
        <authorList>
            <person name="Christensen H."/>
        </authorList>
    </citation>
    <scope>NUCLEOTIDE SEQUENCE [LARGE SCALE GENOMIC DNA]</scope>
    <source>
        <strain evidence="12 13">EEAB3T1</strain>
    </source>
</reference>
<dbReference type="EMBL" id="NRJF01000117">
    <property type="protein sequence ID" value="RIY34937.1"/>
    <property type="molecule type" value="Genomic_DNA"/>
</dbReference>
<protein>
    <recommendedName>
        <fullName evidence="10">Dihydrolipoyllysine-residue succinyltransferase</fullName>
        <ecNumber evidence="10">2.3.1.61</ecNumber>
    </recommendedName>
</protein>
<dbReference type="PANTHER" id="PTHR43416">
    <property type="entry name" value="DIHYDROLIPOYLLYSINE-RESIDUE SUCCINYLTRANSFERASE COMPONENT OF 2-OXOGLUTARATE DEHYDROGENASE COMPLEX, MITOCHONDRIAL-RELATED"/>
    <property type="match status" value="1"/>
</dbReference>
<evidence type="ECO:0000256" key="1">
    <source>
        <dbReference type="ARBA" id="ARBA00001938"/>
    </source>
</evidence>
<organism evidence="12 13">
    <name type="scientific">Psittacicella gerlachiana</name>
    <dbReference type="NCBI Taxonomy" id="2028574"/>
    <lineage>
        <taxon>Bacteria</taxon>
        <taxon>Pseudomonadati</taxon>
        <taxon>Pseudomonadota</taxon>
        <taxon>Gammaproteobacteria</taxon>
        <taxon>Pasteurellales</taxon>
        <taxon>Psittacicellaceae</taxon>
        <taxon>Psittacicella</taxon>
    </lineage>
</organism>
<evidence type="ECO:0000256" key="5">
    <source>
        <dbReference type="ARBA" id="ARBA00022532"/>
    </source>
</evidence>
<comment type="similarity">
    <text evidence="4">Belongs to the 2-oxoacid dehydrogenase family.</text>
</comment>
<dbReference type="AlphaFoldDB" id="A0A3A1YFW9"/>
<evidence type="ECO:0000256" key="9">
    <source>
        <dbReference type="ARBA" id="ARBA00052761"/>
    </source>
</evidence>
<dbReference type="NCBIfam" id="NF004309">
    <property type="entry name" value="PRK05704.1"/>
    <property type="match status" value="1"/>
</dbReference>
<dbReference type="SUPFAM" id="SSF51230">
    <property type="entry name" value="Single hybrid motif"/>
    <property type="match status" value="1"/>
</dbReference>
<comment type="catalytic activity">
    <reaction evidence="9">
        <text>N(6)-[(R)-dihydrolipoyl]-L-lysyl-[protein] + succinyl-CoA = N(6)-[(R)-S(8)-succinyldihydrolipoyl]-L-lysyl-[protein] + CoA</text>
        <dbReference type="Rhea" id="RHEA:15213"/>
        <dbReference type="Rhea" id="RHEA-COMP:10475"/>
        <dbReference type="Rhea" id="RHEA-COMP:20092"/>
        <dbReference type="ChEBI" id="CHEBI:57287"/>
        <dbReference type="ChEBI" id="CHEBI:57292"/>
        <dbReference type="ChEBI" id="CHEBI:83100"/>
        <dbReference type="ChEBI" id="CHEBI:83120"/>
        <dbReference type="EC" id="2.3.1.61"/>
    </reaction>
</comment>
<dbReference type="InterPro" id="IPR000089">
    <property type="entry name" value="Biotin_lipoyl"/>
</dbReference>
<evidence type="ECO:0000256" key="6">
    <source>
        <dbReference type="ARBA" id="ARBA00022679"/>
    </source>
</evidence>
<comment type="caution">
    <text evidence="12">The sequence shown here is derived from an EMBL/GenBank/DDBJ whole genome shotgun (WGS) entry which is preliminary data.</text>
</comment>
<dbReference type="RefSeq" id="WP_119534772.1">
    <property type="nucleotide sequence ID" value="NZ_NRJF01000117.1"/>
</dbReference>
<dbReference type="Pfam" id="PF00198">
    <property type="entry name" value="2-oxoacid_dh"/>
    <property type="match status" value="1"/>
</dbReference>
<evidence type="ECO:0000256" key="3">
    <source>
        <dbReference type="ARBA" id="ARBA00005145"/>
    </source>
</evidence>
<dbReference type="OrthoDB" id="9805770at2"/>
<dbReference type="InterPro" id="IPR006255">
    <property type="entry name" value="SucB"/>
</dbReference>
<dbReference type="InterPro" id="IPR011053">
    <property type="entry name" value="Single_hybrid_motif"/>
</dbReference>
<keyword evidence="6 12" id="KW-0808">Transferase</keyword>
<dbReference type="GO" id="GO:0006099">
    <property type="term" value="P:tricarboxylic acid cycle"/>
    <property type="evidence" value="ECO:0007669"/>
    <property type="project" value="UniProtKB-UniRule"/>
</dbReference>
<dbReference type="InterPro" id="IPR001078">
    <property type="entry name" value="2-oxoacid_DH_actylTfrase"/>
</dbReference>
<keyword evidence="7" id="KW-0450">Lipoyl</keyword>
<accession>A0A3A1YFW9</accession>
<dbReference type="Pfam" id="PF00364">
    <property type="entry name" value="Biotin_lipoyl"/>
    <property type="match status" value="1"/>
</dbReference>
<proteinExistence type="inferred from homology"/>
<feature type="domain" description="Lipoyl-binding" evidence="11">
    <location>
        <begin position="3"/>
        <end position="78"/>
    </location>
</feature>
<comment type="pathway">
    <text evidence="3">Amino-acid degradation; L-lysine degradation via saccharopine pathway; glutaryl-CoA from L-lysine: step 6/6.</text>
</comment>
<dbReference type="Gene3D" id="3.30.559.10">
    <property type="entry name" value="Chloramphenicol acetyltransferase-like domain"/>
    <property type="match status" value="1"/>
</dbReference>
<comment type="function">
    <text evidence="2">E2 component of the 2-oxoglutarate dehydrogenase (OGDH) complex which catalyzes the second step in the conversion of 2-oxoglutarate to succinyl-CoA and CO(2).</text>
</comment>
<dbReference type="Proteomes" id="UP000265964">
    <property type="component" value="Unassembled WGS sequence"/>
</dbReference>
<dbReference type="GO" id="GO:0004149">
    <property type="term" value="F:dihydrolipoyllysine-residue succinyltransferase activity"/>
    <property type="evidence" value="ECO:0007669"/>
    <property type="project" value="UniProtKB-UniRule"/>
</dbReference>
<dbReference type="Gene3D" id="2.40.50.100">
    <property type="match status" value="1"/>
</dbReference>
<dbReference type="PANTHER" id="PTHR43416:SF5">
    <property type="entry name" value="DIHYDROLIPOYLLYSINE-RESIDUE SUCCINYLTRANSFERASE COMPONENT OF 2-OXOGLUTARATE DEHYDROGENASE COMPLEX, MITOCHONDRIAL"/>
    <property type="match status" value="1"/>
</dbReference>
<dbReference type="InterPro" id="IPR003016">
    <property type="entry name" value="2-oxoA_DH_lipoyl-BS"/>
</dbReference>
<dbReference type="PROSITE" id="PS00189">
    <property type="entry name" value="LIPOYL"/>
    <property type="match status" value="1"/>
</dbReference>
<dbReference type="EC" id="2.3.1.61" evidence="10"/>
<dbReference type="GO" id="GO:0045252">
    <property type="term" value="C:oxoglutarate dehydrogenase complex"/>
    <property type="evidence" value="ECO:0007669"/>
    <property type="project" value="UniProtKB-UniRule"/>
</dbReference>
<comment type="cofactor">
    <cofactor evidence="1">
        <name>(R)-lipoate</name>
        <dbReference type="ChEBI" id="CHEBI:83088"/>
    </cofactor>
</comment>
<dbReference type="FunFam" id="3.30.559.10:FF:000007">
    <property type="entry name" value="Dihydrolipoamide acetyltransferase component of pyruvate dehydrogenase complex"/>
    <property type="match status" value="1"/>
</dbReference>
<keyword evidence="5" id="KW-0816">Tricarboxylic acid cycle</keyword>
<evidence type="ECO:0000256" key="2">
    <source>
        <dbReference type="ARBA" id="ARBA00004052"/>
    </source>
</evidence>
<keyword evidence="8" id="KW-0012">Acyltransferase</keyword>
<evidence type="ECO:0000256" key="4">
    <source>
        <dbReference type="ARBA" id="ARBA00007317"/>
    </source>
</evidence>
<evidence type="ECO:0000256" key="7">
    <source>
        <dbReference type="ARBA" id="ARBA00022823"/>
    </source>
</evidence>
<evidence type="ECO:0000256" key="8">
    <source>
        <dbReference type="ARBA" id="ARBA00023315"/>
    </source>
</evidence>
<dbReference type="UniPathway" id="UPA00868">
    <property type="reaction ID" value="UER00840"/>
</dbReference>
<evidence type="ECO:0000313" key="12">
    <source>
        <dbReference type="EMBL" id="RIY34937.1"/>
    </source>
</evidence>
<dbReference type="GO" id="GO:0005829">
    <property type="term" value="C:cytosol"/>
    <property type="evidence" value="ECO:0007669"/>
    <property type="project" value="TreeGrafter"/>
</dbReference>
<dbReference type="NCBIfam" id="TIGR01347">
    <property type="entry name" value="sucB"/>
    <property type="match status" value="1"/>
</dbReference>
<dbReference type="CDD" id="cd06849">
    <property type="entry name" value="lipoyl_domain"/>
    <property type="match status" value="1"/>
</dbReference>
<evidence type="ECO:0000256" key="10">
    <source>
        <dbReference type="NCBIfam" id="TIGR01347"/>
    </source>
</evidence>
<gene>
    <name evidence="12" type="primary">sucB</name>
    <name evidence="12" type="ORF">CKF59_04445</name>
</gene>
<sequence>MSNIEIKGPILPESVANAELNRWLVKVGQQVEAGETIAIVESDKVSFEVSAPNDGYVTEFIENEGSTIVTEQPIAKFTVVEGVQAQASTANEKEVEVQAQVAETQEQKSPVVEKEEVQKAPQVEVTPRTPEVTARKSVKPEATPAKSQIHVENDYSLAAQKINLGPSARRLINEHGITSDEVENYLRNKLPPRVIANEIKLRQINEAVNPFKTRVPMTNIRKHIAQRLLESKNSTAMLTTFNEVDLQSIIDIRKTYGEKFQKKHNIRLGFMSFFVKAVSEAMKEFPIISACIEGDDIVYSNTTDISIAVSTERGLVTPVLRNTENKGLADIEREIAQLADKGNNNKLTIEDMTGGNFTITNGGVFGSLFSTPIINPPQSAILGMHGIKKRPVVVDDQIVIRPMMYIALSYDHRLIDGKDSVRFLVKVKELLEDPTQILLDL</sequence>